<feature type="compositionally biased region" description="Polar residues" evidence="1">
    <location>
        <begin position="466"/>
        <end position="476"/>
    </location>
</feature>
<dbReference type="RefSeq" id="XP_025349321.1">
    <property type="nucleotide sequence ID" value="XM_025494117.1"/>
</dbReference>
<dbReference type="Proteomes" id="UP000245942">
    <property type="component" value="Unassembled WGS sequence"/>
</dbReference>
<gene>
    <name evidence="2" type="ORF">BCV69DRAFT_297461</name>
</gene>
<sequence length="936" mass="94749">MASTVDSSQRPPSRKAVLSPVDPNVQPAKAEEGFEEAIALDPMPKPPTEGHLGPATSSISQGDTETTPAVTPVASAVTEEEEAGPPTPSKDPSFNPATPELPDKGRRPSIPVSQRDPRFWSPSLTASRPSSSRVSLSRQASISNASSQLSDPESPLARAKGLAESPQRLSDSSVATPIEQQYAAATPRSARSANRKRMSLNYVASPAAGAASSPAFCLSPTPSSGSATSASRTTFRSSSHRSATALDAFGIRTAPASQTSYIKSSGDTTPQIEQQQPSWPTSSSPREDGQTVMDSSKEMLAEIARRERKIGELRSELRQEETELKALQAKWQAAVTKEMGAVRSPDRSSLRAPRQVNGARTGGAAVNVPANIKPTSGEQSWESQADVAASVAEAMRGFSSKLPAGLGSQLNTLIDGLHVPAPSASSDRPNSPRALDMLKEESSEVGSDAGDKSPNAVSRTVVADSNRPSSSASGSTFAGPPPAFSTSNASSKRSSTLFGSLSAFRGQIEESLKAAQQPSTMTGAEGGSSAGRSAAPHKAVGLDGLPVSPLLGSSTSTGQDSQAQTAGWSQWSKTLKDAASDAAARAEKAFGEAITSGGLGAGEATAKGAATAADRPTGSMPISSGSSMSKMSPTLERRSFTEENEREKAALAELELGWLSNLVGGSGGSGAASSSEQVGSSDSQPRRLSDRTLLALSAGDGLAPEPQPARSSKSTSTGMYPPSTTSTRKNTGQADPSGSSGAAAAAAKRQSTLTVGGNLFGMLSQAWGGEKIGSEQTAAASGNSSSTSSAGTATLKPNGKAAASAHTKAGATGAPPSLSTRKSTASPPPPPPSSSALASNRIPLSERLKVKKNVPATTTSPPPNSAALTDSKGVGEQGEDVAVSNSPSAPASAATSSTDAEAPPAATVAGVLDEDNDGDSAAPAPAPVTSPPLAAE</sequence>
<feature type="compositionally biased region" description="Low complexity" evidence="1">
    <location>
        <begin position="671"/>
        <end position="683"/>
    </location>
</feature>
<evidence type="ECO:0008006" key="4">
    <source>
        <dbReference type="Google" id="ProtNLM"/>
    </source>
</evidence>
<feature type="compositionally biased region" description="Low complexity" evidence="1">
    <location>
        <begin position="882"/>
        <end position="907"/>
    </location>
</feature>
<organism evidence="2 3">
    <name type="scientific">Pseudomicrostroma glucosiphilum</name>
    <dbReference type="NCBI Taxonomy" id="1684307"/>
    <lineage>
        <taxon>Eukaryota</taxon>
        <taxon>Fungi</taxon>
        <taxon>Dikarya</taxon>
        <taxon>Basidiomycota</taxon>
        <taxon>Ustilaginomycotina</taxon>
        <taxon>Exobasidiomycetes</taxon>
        <taxon>Microstromatales</taxon>
        <taxon>Microstromatales incertae sedis</taxon>
        <taxon>Pseudomicrostroma</taxon>
    </lineage>
</organism>
<dbReference type="AlphaFoldDB" id="A0A316UCM0"/>
<evidence type="ECO:0000313" key="3">
    <source>
        <dbReference type="Proteomes" id="UP000245942"/>
    </source>
</evidence>
<feature type="compositionally biased region" description="Low complexity" evidence="1">
    <location>
        <begin position="121"/>
        <end position="143"/>
    </location>
</feature>
<dbReference type="EMBL" id="KZ819323">
    <property type="protein sequence ID" value="PWN22161.1"/>
    <property type="molecule type" value="Genomic_DNA"/>
</dbReference>
<feature type="region of interest" description="Disordered" evidence="1">
    <location>
        <begin position="211"/>
        <end position="299"/>
    </location>
</feature>
<dbReference type="STRING" id="1684307.A0A316UCM0"/>
<feature type="region of interest" description="Disordered" evidence="1">
    <location>
        <begin position="1"/>
        <end position="194"/>
    </location>
</feature>
<feature type="compositionally biased region" description="Low complexity" evidence="1">
    <location>
        <begin position="602"/>
        <end position="634"/>
    </location>
</feature>
<protein>
    <recommendedName>
        <fullName evidence="4">DUF4048 domain-containing protein</fullName>
    </recommendedName>
</protein>
<feature type="compositionally biased region" description="Basic and acidic residues" evidence="1">
    <location>
        <begin position="574"/>
        <end position="590"/>
    </location>
</feature>
<feature type="region of interest" description="Disordered" evidence="1">
    <location>
        <begin position="772"/>
        <end position="936"/>
    </location>
</feature>
<accession>A0A316UCM0</accession>
<feature type="region of interest" description="Disordered" evidence="1">
    <location>
        <begin position="662"/>
        <end position="749"/>
    </location>
</feature>
<feature type="compositionally biased region" description="Low complexity" evidence="1">
    <location>
        <begin position="777"/>
        <end position="814"/>
    </location>
</feature>
<feature type="compositionally biased region" description="Low complexity" evidence="1">
    <location>
        <begin position="485"/>
        <end position="495"/>
    </location>
</feature>
<proteinExistence type="predicted"/>
<feature type="compositionally biased region" description="Polar residues" evidence="1">
    <location>
        <begin position="167"/>
        <end position="179"/>
    </location>
</feature>
<evidence type="ECO:0000256" key="1">
    <source>
        <dbReference type="SAM" id="MobiDB-lite"/>
    </source>
</evidence>
<feature type="compositionally biased region" description="Polar residues" evidence="1">
    <location>
        <begin position="709"/>
        <end position="736"/>
    </location>
</feature>
<feature type="region of interest" description="Disordered" evidence="1">
    <location>
        <begin position="417"/>
        <end position="496"/>
    </location>
</feature>
<feature type="compositionally biased region" description="Low complexity" evidence="1">
    <location>
        <begin position="855"/>
        <end position="869"/>
    </location>
</feature>
<feature type="compositionally biased region" description="Low complexity" evidence="1">
    <location>
        <begin position="274"/>
        <end position="284"/>
    </location>
</feature>
<feature type="compositionally biased region" description="Polar residues" evidence="1">
    <location>
        <begin position="551"/>
        <end position="573"/>
    </location>
</feature>
<feature type="region of interest" description="Disordered" evidence="1">
    <location>
        <begin position="338"/>
        <end position="380"/>
    </location>
</feature>
<feature type="compositionally biased region" description="Basic and acidic residues" evidence="1">
    <location>
        <begin position="285"/>
        <end position="299"/>
    </location>
</feature>
<feature type="compositionally biased region" description="Low complexity" evidence="1">
    <location>
        <begin position="211"/>
        <end position="245"/>
    </location>
</feature>
<feature type="region of interest" description="Disordered" evidence="1">
    <location>
        <begin position="509"/>
        <end position="647"/>
    </location>
</feature>
<feature type="compositionally biased region" description="Polar residues" evidence="1">
    <location>
        <begin position="55"/>
        <end position="69"/>
    </location>
</feature>
<feature type="compositionally biased region" description="Basic and acidic residues" evidence="1">
    <location>
        <begin position="635"/>
        <end position="647"/>
    </location>
</feature>
<reference evidence="2 3" key="1">
    <citation type="journal article" date="2018" name="Mol. Biol. Evol.">
        <title>Broad Genomic Sampling Reveals a Smut Pathogenic Ancestry of the Fungal Clade Ustilaginomycotina.</title>
        <authorList>
            <person name="Kijpornyongpan T."/>
            <person name="Mondo S.J."/>
            <person name="Barry K."/>
            <person name="Sandor L."/>
            <person name="Lee J."/>
            <person name="Lipzen A."/>
            <person name="Pangilinan J."/>
            <person name="LaButti K."/>
            <person name="Hainaut M."/>
            <person name="Henrissat B."/>
            <person name="Grigoriev I.V."/>
            <person name="Spatafora J.W."/>
            <person name="Aime M.C."/>
        </authorList>
    </citation>
    <scope>NUCLEOTIDE SEQUENCE [LARGE SCALE GENOMIC DNA]</scope>
    <source>
        <strain evidence="2 3">MCA 4718</strain>
    </source>
</reference>
<dbReference type="OrthoDB" id="20086at2759"/>
<feature type="compositionally biased region" description="Polar residues" evidence="1">
    <location>
        <begin position="255"/>
        <end position="273"/>
    </location>
</feature>
<dbReference type="GeneID" id="37015851"/>
<feature type="compositionally biased region" description="Low complexity" evidence="1">
    <location>
        <begin position="737"/>
        <end position="747"/>
    </location>
</feature>
<feature type="compositionally biased region" description="Polar residues" evidence="1">
    <location>
        <begin position="1"/>
        <end position="11"/>
    </location>
</feature>
<keyword evidence="3" id="KW-1185">Reference proteome</keyword>
<evidence type="ECO:0000313" key="2">
    <source>
        <dbReference type="EMBL" id="PWN22161.1"/>
    </source>
</evidence>
<name>A0A316UCM0_9BASI</name>